<reference evidence="1 2" key="1">
    <citation type="submission" date="2018-09" db="EMBL/GenBank/DDBJ databases">
        <title>Nocardia yunnanensis sp. nov., an actinomycete isolated from a soil sample.</title>
        <authorList>
            <person name="Zhang J."/>
        </authorList>
    </citation>
    <scope>NUCLEOTIDE SEQUENCE [LARGE SCALE GENOMIC DNA]</scope>
    <source>
        <strain evidence="1 2">CFHS0054</strain>
    </source>
</reference>
<evidence type="ECO:0000313" key="1">
    <source>
        <dbReference type="EMBL" id="AYF75905.1"/>
    </source>
</evidence>
<protein>
    <submittedName>
        <fullName evidence="1">Uncharacterized protein</fullName>
    </submittedName>
</protein>
<evidence type="ECO:0000313" key="2">
    <source>
        <dbReference type="Proteomes" id="UP000267164"/>
    </source>
</evidence>
<organism evidence="1 2">
    <name type="scientific">Nocardia yunnanensis</name>
    <dbReference type="NCBI Taxonomy" id="2382165"/>
    <lineage>
        <taxon>Bacteria</taxon>
        <taxon>Bacillati</taxon>
        <taxon>Actinomycetota</taxon>
        <taxon>Actinomycetes</taxon>
        <taxon>Mycobacteriales</taxon>
        <taxon>Nocardiaceae</taxon>
        <taxon>Nocardia</taxon>
    </lineage>
</organism>
<sequence>MLLIFRPPRTGRRAIETYDALDRYPRLLGLPETGLLDVAAGGGYWSKEDCVLTVTRWEAVDTAVVNAMDPDLVNEVEQYVWCCGEAKKAGRDIVTIWGE</sequence>
<dbReference type="AlphaFoldDB" id="A0A386ZH39"/>
<dbReference type="KEGG" id="nyu:D7D52_20990"/>
<accession>A0A386ZH39</accession>
<keyword evidence="2" id="KW-1185">Reference proteome</keyword>
<gene>
    <name evidence="1" type="ORF">D7D52_20990</name>
</gene>
<dbReference type="Proteomes" id="UP000267164">
    <property type="component" value="Chromosome"/>
</dbReference>
<dbReference type="RefSeq" id="WP_120738882.1">
    <property type="nucleotide sequence ID" value="NZ_CP032568.1"/>
</dbReference>
<dbReference type="EMBL" id="CP032568">
    <property type="protein sequence ID" value="AYF75905.1"/>
    <property type="molecule type" value="Genomic_DNA"/>
</dbReference>
<name>A0A386ZH39_9NOCA</name>
<proteinExistence type="predicted"/>